<name>A0A0F8ZCJ3_9ZZZZ</name>
<dbReference type="InterPro" id="IPR044038">
    <property type="entry name" value="dATP/dGTP_diPOhydrolase_N"/>
</dbReference>
<dbReference type="Pfam" id="PF18909">
    <property type="entry name" value="dGTP_diPhyd_N"/>
    <property type="match status" value="1"/>
</dbReference>
<organism evidence="2">
    <name type="scientific">marine sediment metagenome</name>
    <dbReference type="NCBI Taxonomy" id="412755"/>
    <lineage>
        <taxon>unclassified sequences</taxon>
        <taxon>metagenomes</taxon>
        <taxon>ecological metagenomes</taxon>
    </lineage>
</organism>
<dbReference type="EMBL" id="LAZR01048621">
    <property type="protein sequence ID" value="KKK91507.1"/>
    <property type="molecule type" value="Genomic_DNA"/>
</dbReference>
<evidence type="ECO:0000259" key="1">
    <source>
        <dbReference type="Pfam" id="PF18909"/>
    </source>
</evidence>
<accession>A0A0F8ZCJ3</accession>
<protein>
    <recommendedName>
        <fullName evidence="1">dATP/dGTP diphosphohydrolase N-terminal domain-containing protein</fullName>
    </recommendedName>
</protein>
<gene>
    <name evidence="2" type="ORF">LCGC14_2712260</name>
</gene>
<proteinExistence type="predicted"/>
<sequence length="169" mass="19362">MTQKEIDARLGILYNKMTDTEKALGIGQPEFSVKPGTKYDSQKLRWELLPWSEIEDMVRSLTFGAVKYEEDNWKKVKPTSRYIGAMIRHIVSHEKGETIDKESGVPHLAVVAVDALFALWHHKKEHPEKYKDYQGGCQHLLYGLQSQKDAREVLSRDTQGPYSSQTSLV</sequence>
<comment type="caution">
    <text evidence="2">The sequence shown here is derived from an EMBL/GenBank/DDBJ whole genome shotgun (WGS) entry which is preliminary data.</text>
</comment>
<feature type="domain" description="dATP/dGTP diphosphohydrolase N-terminal" evidence="1">
    <location>
        <begin position="34"/>
        <end position="124"/>
    </location>
</feature>
<reference evidence="2" key="1">
    <citation type="journal article" date="2015" name="Nature">
        <title>Complex archaea that bridge the gap between prokaryotes and eukaryotes.</title>
        <authorList>
            <person name="Spang A."/>
            <person name="Saw J.H."/>
            <person name="Jorgensen S.L."/>
            <person name="Zaremba-Niedzwiedzka K."/>
            <person name="Martijn J."/>
            <person name="Lind A.E."/>
            <person name="van Eijk R."/>
            <person name="Schleper C."/>
            <person name="Guy L."/>
            <person name="Ettema T.J."/>
        </authorList>
    </citation>
    <scope>NUCLEOTIDE SEQUENCE</scope>
</reference>
<evidence type="ECO:0000313" key="2">
    <source>
        <dbReference type="EMBL" id="KKK91507.1"/>
    </source>
</evidence>
<dbReference type="AlphaFoldDB" id="A0A0F8ZCJ3"/>